<evidence type="ECO:0000313" key="4">
    <source>
        <dbReference type="EMBL" id="CEL69589.1"/>
    </source>
</evidence>
<dbReference type="InterPro" id="IPR036755">
    <property type="entry name" value="SRS_dom_sf"/>
</dbReference>
<dbReference type="InParanoid" id="F0VLB6"/>
<dbReference type="OrthoDB" id="10553643at2759"/>
<gene>
    <name evidence="4" type="ORF">BN1204_052930</name>
    <name evidence="3" type="ORF">NCLIV_052930</name>
</gene>
<dbReference type="AlphaFoldDB" id="F0VLB6"/>
<sequence length="328" mass="34615">MKLSQARYLRRRQQALQSALSVAVFVFSLVSLVSVSAGNPVTCTSGDGFVAAILKSQSNSFVFQCPEDSTFFPEIGTKKFCTTSSCSTTADLDKSFMTLQPTKPTLSASLDPQINNPSQTTITLTAPQANSSTLYFLCKKSTGDGLTSTIGAEQESQRETTCTLQVSAWGSNTVAVTPGRDCGDSMTLSPANFEKAFQGTNCSTEDDLNSLGLPNAALVEGDSATSDRPAYTFSVSSLPQPNPVSICYKCTKGSVNLREVSNECTVRIRVPAAQSDQPGEEEHADGETDGTQTSTEQTSTSGAEILDLRAAVSALYFSCLIGVAAAFA</sequence>
<dbReference type="RefSeq" id="XP_003884896.1">
    <property type="nucleotide sequence ID" value="XM_003884847.1"/>
</dbReference>
<dbReference type="GO" id="GO:0016020">
    <property type="term" value="C:membrane"/>
    <property type="evidence" value="ECO:0007669"/>
    <property type="project" value="InterPro"/>
</dbReference>
<dbReference type="SUPFAM" id="SSF74877">
    <property type="entry name" value="Major surface antigen p30, SAG1"/>
    <property type="match status" value="1"/>
</dbReference>
<reference evidence="5" key="3">
    <citation type="journal article" date="2012" name="PLoS Pathog.">
        <title>Comparative genomics of the apicomplexan parasites Toxoplasma gondii and Neospora caninum: Coccidia differing in host range and transmission strategy.</title>
        <authorList>
            <person name="Reid A.J."/>
            <person name="Vermont S.J."/>
            <person name="Cotton J.A."/>
            <person name="Harris D."/>
            <person name="Hill-Cawthorne G.A."/>
            <person name="Konen-Waisman S."/>
            <person name="Latham S.M."/>
            <person name="Mourier T."/>
            <person name="Norton R."/>
            <person name="Quail M.A."/>
            <person name="Sanders M."/>
            <person name="Shanmugam D."/>
            <person name="Sohal A."/>
            <person name="Wasmuth J.D."/>
            <person name="Brunk B."/>
            <person name="Grigg M.E."/>
            <person name="Howard J.C."/>
            <person name="Parkinson J."/>
            <person name="Roos D.S."/>
            <person name="Trees A.J."/>
            <person name="Berriman M."/>
            <person name="Pain A."/>
            <person name="Wastling J.M."/>
        </authorList>
    </citation>
    <scope>NUCLEOTIDE SEQUENCE [LARGE SCALE GENOMIC DNA]</scope>
    <source>
        <strain evidence="5">Liverpool</strain>
    </source>
</reference>
<feature type="compositionally biased region" description="Low complexity" evidence="1">
    <location>
        <begin position="289"/>
        <end position="300"/>
    </location>
</feature>
<dbReference type="Pfam" id="PF04092">
    <property type="entry name" value="SAG"/>
    <property type="match status" value="1"/>
</dbReference>
<dbReference type="InterPro" id="IPR007226">
    <property type="entry name" value="SRS_dom"/>
</dbReference>
<dbReference type="OMA" id="VAKQESC"/>
<evidence type="ECO:0000259" key="2">
    <source>
        <dbReference type="Pfam" id="PF04092"/>
    </source>
</evidence>
<evidence type="ECO:0000256" key="1">
    <source>
        <dbReference type="SAM" id="MobiDB-lite"/>
    </source>
</evidence>
<reference evidence="3" key="1">
    <citation type="submission" date="2011-02" db="EMBL/GenBank/DDBJ databases">
        <authorList>
            <person name="Aslett M."/>
        </authorList>
    </citation>
    <scope>NUCLEOTIDE SEQUENCE</scope>
    <source>
        <strain evidence="3">Liverpool</strain>
    </source>
</reference>
<keyword evidence="5" id="KW-1185">Reference proteome</keyword>
<evidence type="ECO:0000313" key="3">
    <source>
        <dbReference type="EMBL" id="CBZ54868.1"/>
    </source>
</evidence>
<evidence type="ECO:0000313" key="5">
    <source>
        <dbReference type="Proteomes" id="UP000007494"/>
    </source>
</evidence>
<accession>F0VLB6</accession>
<dbReference type="GeneID" id="13446572"/>
<dbReference type="Proteomes" id="UP000007494">
    <property type="component" value="Chromosome X"/>
</dbReference>
<feature type="region of interest" description="Disordered" evidence="1">
    <location>
        <begin position="271"/>
        <end position="300"/>
    </location>
</feature>
<dbReference type="EMBL" id="LN714485">
    <property type="protein sequence ID" value="CEL69589.1"/>
    <property type="molecule type" value="Genomic_DNA"/>
</dbReference>
<name>F0VLB6_NEOCL</name>
<feature type="compositionally biased region" description="Acidic residues" evidence="1">
    <location>
        <begin position="278"/>
        <end position="288"/>
    </location>
</feature>
<dbReference type="eggNOG" id="ENOG502TMR3">
    <property type="taxonomic scope" value="Eukaryota"/>
</dbReference>
<reference evidence="4" key="4">
    <citation type="journal article" date="2015" name="PLoS ONE">
        <title>Comprehensive Evaluation of Toxoplasma gondii VEG and Neospora caninum LIV Genomes with Tachyzoite Stage Transcriptome and Proteome Defines Novel Transcript Features.</title>
        <authorList>
            <person name="Ramaprasad A."/>
            <person name="Mourier T."/>
            <person name="Naeem R."/>
            <person name="Malas T.B."/>
            <person name="Moussa E."/>
            <person name="Panigrahi A."/>
            <person name="Vermont S.J."/>
            <person name="Otto T.D."/>
            <person name="Wastling J."/>
            <person name="Pain A."/>
        </authorList>
    </citation>
    <scope>NUCLEOTIDE SEQUENCE</scope>
    <source>
        <strain evidence="4">Liverpool</strain>
    </source>
</reference>
<proteinExistence type="predicted"/>
<dbReference type="Gene3D" id="2.60.40.1320">
    <property type="entry name" value="SRS domain"/>
    <property type="match status" value="2"/>
</dbReference>
<feature type="domain" description="SRS" evidence="2">
    <location>
        <begin position="41"/>
        <end position="167"/>
    </location>
</feature>
<dbReference type="EMBL" id="FR823391">
    <property type="protein sequence ID" value="CBZ54868.1"/>
    <property type="molecule type" value="Genomic_DNA"/>
</dbReference>
<reference evidence="3" key="2">
    <citation type="submission" date="2011-03" db="EMBL/GenBank/DDBJ databases">
        <title>Comparative genomics and transcriptomics of Neospora caninum and Toxoplasma gondii.</title>
        <authorList>
            <person name="Reid A.J."/>
            <person name="Sohal A."/>
            <person name="Harris D."/>
            <person name="Quail M."/>
            <person name="Sanders M."/>
            <person name="Berriman M."/>
            <person name="Wastling J.M."/>
            <person name="Pain A."/>
        </authorList>
    </citation>
    <scope>NUCLEOTIDE SEQUENCE</scope>
    <source>
        <strain evidence="3">Liverpool</strain>
    </source>
</reference>
<organism evidence="3 5">
    <name type="scientific">Neospora caninum (strain Liverpool)</name>
    <dbReference type="NCBI Taxonomy" id="572307"/>
    <lineage>
        <taxon>Eukaryota</taxon>
        <taxon>Sar</taxon>
        <taxon>Alveolata</taxon>
        <taxon>Apicomplexa</taxon>
        <taxon>Conoidasida</taxon>
        <taxon>Coccidia</taxon>
        <taxon>Eucoccidiorida</taxon>
        <taxon>Eimeriorina</taxon>
        <taxon>Sarcocystidae</taxon>
        <taxon>Neospora</taxon>
    </lineage>
</organism>
<protein>
    <submittedName>
        <fullName evidence="3">SRS domain-containing protein</fullName>
    </submittedName>
</protein>
<dbReference type="VEuPathDB" id="ToxoDB:NCLIV_052930"/>